<keyword evidence="2" id="KW-1185">Reference proteome</keyword>
<accession>A0A6B7ZEL2</accession>
<sequence length="267" mass="30652">MVDKTQFEGIDRSKHGKLIEFMTDAFRSVEIAGKNVIQTPDGEFIEYVLMEEQYFVDNWLVQFAIGHVGEKNYFNHSEWSRLTNAFTKGVIVLNEDKQPVVLIRKFIDMDLNYMQQHYLQDVAGQASDAKFIPNKEEADELVNRFAEAVKVITSQNPDYDTLTSMIPMEYYLSKGVDPTVVKQVIYIRDNYQIDNKPIEPDCEVMKEVEAILYKYARNETVTAKEKALVQEVTNGDFIFDETSNKVEDKVNQAGEDTPAADFDPLAD</sequence>
<reference evidence="1 2" key="1">
    <citation type="submission" date="2019-11" db="EMBL/GenBank/DDBJ databases">
        <authorList>
            <person name="Lewis R."/>
            <person name="Clooney A.G."/>
            <person name="Stockdale S.R."/>
            <person name="Buttimer C."/>
            <person name="Draper L.A."/>
            <person name="Ross R.P."/>
            <person name="Hill C."/>
        </authorList>
    </citation>
    <scope>NUCLEOTIDE SEQUENCE [LARGE SCALE GENOMIC DNA]</scope>
</reference>
<organism evidence="1 2">
    <name type="scientific">Klebsiella phage N1M2</name>
    <dbReference type="NCBI Taxonomy" id="2664939"/>
    <lineage>
        <taxon>Viruses</taxon>
        <taxon>Duplodnaviria</taxon>
        <taxon>Heunggongvirae</taxon>
        <taxon>Uroviricota</taxon>
        <taxon>Caudoviricetes</taxon>
        <taxon>Chimalliviridae</taxon>
        <taxon>Nimduovirus</taxon>
        <taxon>Nimduovirus N1M2</taxon>
    </lineage>
</organism>
<protein>
    <submittedName>
        <fullName evidence="1">Uncharacterized protein</fullName>
    </submittedName>
</protein>
<name>A0A6B7ZEL2_9CAUD</name>
<proteinExistence type="predicted"/>
<dbReference type="Proteomes" id="UP000464669">
    <property type="component" value="Segment"/>
</dbReference>
<evidence type="ECO:0000313" key="1">
    <source>
        <dbReference type="EMBL" id="QGH71906.1"/>
    </source>
</evidence>
<gene>
    <name evidence="1" type="ORF">N1M2_43</name>
</gene>
<dbReference type="EMBL" id="MN642089">
    <property type="protein sequence ID" value="QGH71906.1"/>
    <property type="molecule type" value="Genomic_DNA"/>
</dbReference>
<evidence type="ECO:0000313" key="2">
    <source>
        <dbReference type="Proteomes" id="UP000464669"/>
    </source>
</evidence>